<dbReference type="AlphaFoldDB" id="A0A6G0TMJ7"/>
<dbReference type="SUPFAM" id="SSF50978">
    <property type="entry name" value="WD40 repeat-like"/>
    <property type="match status" value="1"/>
</dbReference>
<dbReference type="GO" id="GO:0042273">
    <property type="term" value="P:ribosomal large subunit biogenesis"/>
    <property type="evidence" value="ECO:0007669"/>
    <property type="project" value="InterPro"/>
</dbReference>
<gene>
    <name evidence="2" type="ORF">AGLY_007919</name>
</gene>
<protein>
    <recommendedName>
        <fullName evidence="4">WD repeat-containing protein 74</fullName>
    </recommendedName>
</protein>
<evidence type="ECO:0008006" key="4">
    <source>
        <dbReference type="Google" id="ProtNLM"/>
    </source>
</evidence>
<evidence type="ECO:0000313" key="2">
    <source>
        <dbReference type="EMBL" id="KAE9535186.1"/>
    </source>
</evidence>
<evidence type="ECO:0000256" key="1">
    <source>
        <dbReference type="PROSITE-ProRule" id="PRU00221"/>
    </source>
</evidence>
<dbReference type="PANTHER" id="PTHR16038:SF4">
    <property type="entry name" value="WD REPEAT-CONTAINING PROTEIN 74"/>
    <property type="match status" value="1"/>
</dbReference>
<dbReference type="GO" id="GO:0030687">
    <property type="term" value="C:preribosome, large subunit precursor"/>
    <property type="evidence" value="ECO:0007669"/>
    <property type="project" value="TreeGrafter"/>
</dbReference>
<keyword evidence="3" id="KW-1185">Reference proteome</keyword>
<reference evidence="2 3" key="1">
    <citation type="submission" date="2019-08" db="EMBL/GenBank/DDBJ databases">
        <title>The genome of the soybean aphid Biotype 1, its phylome, world population structure and adaptation to the North American continent.</title>
        <authorList>
            <person name="Giordano R."/>
            <person name="Donthu R.K."/>
            <person name="Hernandez A.G."/>
            <person name="Wright C.L."/>
            <person name="Zimin A.V."/>
        </authorList>
    </citation>
    <scope>NUCLEOTIDE SEQUENCE [LARGE SCALE GENOMIC DNA]</scope>
    <source>
        <tissue evidence="2">Whole aphids</tissue>
    </source>
</reference>
<dbReference type="OrthoDB" id="18388at2759"/>
<dbReference type="EMBL" id="VYZN01000026">
    <property type="protein sequence ID" value="KAE9535186.1"/>
    <property type="molecule type" value="Genomic_DNA"/>
</dbReference>
<evidence type="ECO:0000313" key="3">
    <source>
        <dbReference type="Proteomes" id="UP000475862"/>
    </source>
</evidence>
<dbReference type="GO" id="GO:0005730">
    <property type="term" value="C:nucleolus"/>
    <property type="evidence" value="ECO:0007669"/>
    <property type="project" value="InterPro"/>
</dbReference>
<sequence>MAWTYDAIIGFSNGMLKGVELQKNKFKYTNLLDASLTLNTLSNYDENKTIISSKKRILIFDLNKKKVSKRYLIRETGNIIGVFKKNNVLVTGVDNGTVVVKPIKETKTVLKKVTTGSHLSCIRQVLTLDKFATGGNENPLKIWDLETGQIEFTAKSPKPDMLQLKQPCYVSDIQFFNNNKVVVSHRHGVVDLHDPLSSQRRPVASCKAEKTGFVSLRTMPDYSDYEVIVGTSKGSIFHYDFRGKSTLPVKTFRGSTGSVKSLSCISYLNQMHVMSISLDCHLRIHNFISGDLTIQDYIVAKPLALLIKPDEATI</sequence>
<proteinExistence type="predicted"/>
<dbReference type="PROSITE" id="PS50082">
    <property type="entry name" value="WD_REPEATS_2"/>
    <property type="match status" value="1"/>
</dbReference>
<dbReference type="InterPro" id="IPR036322">
    <property type="entry name" value="WD40_repeat_dom_sf"/>
</dbReference>
<accession>A0A6G0TMJ7</accession>
<dbReference type="Gene3D" id="2.130.10.10">
    <property type="entry name" value="YVTN repeat-like/Quinoprotein amine dehydrogenase"/>
    <property type="match status" value="1"/>
</dbReference>
<comment type="caution">
    <text evidence="2">The sequence shown here is derived from an EMBL/GenBank/DDBJ whole genome shotgun (WGS) entry which is preliminary data.</text>
</comment>
<keyword evidence="1" id="KW-0853">WD repeat</keyword>
<dbReference type="InterPro" id="IPR001680">
    <property type="entry name" value="WD40_rpt"/>
</dbReference>
<feature type="repeat" description="WD" evidence="1">
    <location>
        <begin position="131"/>
        <end position="153"/>
    </location>
</feature>
<dbReference type="Proteomes" id="UP000475862">
    <property type="component" value="Unassembled WGS sequence"/>
</dbReference>
<name>A0A6G0TMJ7_APHGL</name>
<dbReference type="PANTHER" id="PTHR16038">
    <property type="entry name" value="NOP SEVEN ASSOCIATED PROTEIN 1"/>
    <property type="match status" value="1"/>
</dbReference>
<dbReference type="InterPro" id="IPR015943">
    <property type="entry name" value="WD40/YVTN_repeat-like_dom_sf"/>
</dbReference>
<organism evidence="2 3">
    <name type="scientific">Aphis glycines</name>
    <name type="common">Soybean aphid</name>
    <dbReference type="NCBI Taxonomy" id="307491"/>
    <lineage>
        <taxon>Eukaryota</taxon>
        <taxon>Metazoa</taxon>
        <taxon>Ecdysozoa</taxon>
        <taxon>Arthropoda</taxon>
        <taxon>Hexapoda</taxon>
        <taxon>Insecta</taxon>
        <taxon>Pterygota</taxon>
        <taxon>Neoptera</taxon>
        <taxon>Paraneoptera</taxon>
        <taxon>Hemiptera</taxon>
        <taxon>Sternorrhyncha</taxon>
        <taxon>Aphidomorpha</taxon>
        <taxon>Aphidoidea</taxon>
        <taxon>Aphididae</taxon>
        <taxon>Aphidini</taxon>
        <taxon>Aphis</taxon>
        <taxon>Aphis</taxon>
    </lineage>
</organism>
<dbReference type="InterPro" id="IPR037379">
    <property type="entry name" value="WDR74/Nsa1"/>
</dbReference>